<dbReference type="InterPro" id="IPR050237">
    <property type="entry name" value="ATP-dep_AMP-bd_enzyme"/>
</dbReference>
<dbReference type="InterPro" id="IPR045851">
    <property type="entry name" value="AMP-bd_C_sf"/>
</dbReference>
<evidence type="ECO:0000313" key="3">
    <source>
        <dbReference type="EMBL" id="NKQ59290.1"/>
    </source>
</evidence>
<feature type="domain" description="AMP-dependent synthetase/ligase" evidence="1">
    <location>
        <begin position="191"/>
        <end position="532"/>
    </location>
</feature>
<keyword evidence="4" id="KW-1185">Reference proteome</keyword>
<dbReference type="InterPro" id="IPR000873">
    <property type="entry name" value="AMP-dep_synth/lig_dom"/>
</dbReference>
<dbReference type="PANTHER" id="PTHR43767:SF1">
    <property type="entry name" value="NONRIBOSOMAL PEPTIDE SYNTHASE PES1 (EUROFUNG)-RELATED"/>
    <property type="match status" value="1"/>
</dbReference>
<dbReference type="SUPFAM" id="SSF56801">
    <property type="entry name" value="Acetyl-CoA synthetase-like"/>
    <property type="match status" value="1"/>
</dbReference>
<name>A0ABX1JL94_9PSEU</name>
<dbReference type="Pfam" id="PF00501">
    <property type="entry name" value="AMP-binding"/>
    <property type="match status" value="1"/>
</dbReference>
<dbReference type="PROSITE" id="PS00455">
    <property type="entry name" value="AMP_BINDING"/>
    <property type="match status" value="1"/>
</dbReference>
<proteinExistence type="predicted"/>
<sequence length="666" mass="71970">MPDCVTFDLLVEHPRSAVWEVIGTPELYPRFFRGVGSCERISPDARASRYRARLSVCGPPTDHDLRVLLSRPGEQLVLDSEPDTAGCVSIQLDDVGEQATMLRFIFFRPPGRSKTSANDIRGWIRDAMDRIGRHLSEKPEALPSERAQTTLQVAGVLTSAGIIAPARPDRVFKQIRAVSQWGATLAGGYTAAAAREPRGTAVIDDDGSVTFADLAERANRLAASLREMGAGEEGKVAVISRNNAGLVQLMLACGLLGADLLLLNIGLAEHQVLEAVQRHGARVVVADAEFAHLIGELPGCLTMDEAEELIEHTPGTRIAPPDRPGRIVVLTSGTTGSPRGAKRPTPKGLGAAVALLSRIPLRTGERMLIAAPLFHAWGLSALQVGMPLRATLVLQRRFDPEDCLRAIEEHQVTSLFLVPVMVQRIMSLPVEIREKYDTSSLRIVASSGAALPAALVNDFMDFFGDVLYNFYGSTEVSAAAIATPADLRAAPATAGYPPLGTRLAVLGPSGEPLPPGTVGWIHVGNDLLFDGYTDGSNRTMRHELMETGDRGYFDADGRLFVSGRDDDMIISGGENVFPRPVEEALATLPGVLDAAVVGVPDDEYGQRLVAFVVPHPRAVLDEDLVRSYLRQRVARFALPREVLFLSELPRTQTGKVLKRVLLEELA</sequence>
<dbReference type="InterPro" id="IPR042099">
    <property type="entry name" value="ANL_N_sf"/>
</dbReference>
<reference evidence="3 4" key="1">
    <citation type="submission" date="2020-04" db="EMBL/GenBank/DDBJ databases">
        <title>Novel species.</title>
        <authorList>
            <person name="Teo W.F.A."/>
            <person name="Lipun K."/>
            <person name="Srisuk N."/>
            <person name="Duangmal K."/>
        </authorList>
    </citation>
    <scope>NUCLEOTIDE SEQUENCE [LARGE SCALE GENOMIC DNA]</scope>
    <source>
        <strain evidence="3 4">K13G38</strain>
    </source>
</reference>
<dbReference type="EMBL" id="JAAXLS010000089">
    <property type="protein sequence ID" value="NKQ59290.1"/>
    <property type="molecule type" value="Genomic_DNA"/>
</dbReference>
<gene>
    <name evidence="3" type="ORF">HFP15_41280</name>
</gene>
<dbReference type="Pfam" id="PF13193">
    <property type="entry name" value="AMP-binding_C"/>
    <property type="match status" value="1"/>
</dbReference>
<dbReference type="PANTHER" id="PTHR43767">
    <property type="entry name" value="LONG-CHAIN-FATTY-ACID--COA LIGASE"/>
    <property type="match status" value="1"/>
</dbReference>
<dbReference type="Gene3D" id="3.30.530.20">
    <property type="match status" value="1"/>
</dbReference>
<dbReference type="InterPro" id="IPR020845">
    <property type="entry name" value="AMP-binding_CS"/>
</dbReference>
<dbReference type="InterPro" id="IPR023393">
    <property type="entry name" value="START-like_dom_sf"/>
</dbReference>
<dbReference type="SUPFAM" id="SSF55961">
    <property type="entry name" value="Bet v1-like"/>
    <property type="match status" value="1"/>
</dbReference>
<dbReference type="RefSeq" id="WP_168523945.1">
    <property type="nucleotide sequence ID" value="NZ_JAAXLS010000089.1"/>
</dbReference>
<feature type="domain" description="AMP-binding enzyme C-terminal" evidence="2">
    <location>
        <begin position="581"/>
        <end position="655"/>
    </location>
</feature>
<organism evidence="3 4">
    <name type="scientific">Amycolatopsis acididurans</name>
    <dbReference type="NCBI Taxonomy" id="2724524"/>
    <lineage>
        <taxon>Bacteria</taxon>
        <taxon>Bacillati</taxon>
        <taxon>Actinomycetota</taxon>
        <taxon>Actinomycetes</taxon>
        <taxon>Pseudonocardiales</taxon>
        <taxon>Pseudonocardiaceae</taxon>
        <taxon>Amycolatopsis</taxon>
    </lineage>
</organism>
<evidence type="ECO:0000313" key="4">
    <source>
        <dbReference type="Proteomes" id="UP000715441"/>
    </source>
</evidence>
<evidence type="ECO:0000259" key="2">
    <source>
        <dbReference type="Pfam" id="PF13193"/>
    </source>
</evidence>
<comment type="caution">
    <text evidence="3">The sequence shown here is derived from an EMBL/GenBank/DDBJ whole genome shotgun (WGS) entry which is preliminary data.</text>
</comment>
<dbReference type="Gene3D" id="3.30.300.30">
    <property type="match status" value="1"/>
</dbReference>
<evidence type="ECO:0000259" key="1">
    <source>
        <dbReference type="Pfam" id="PF00501"/>
    </source>
</evidence>
<protein>
    <submittedName>
        <fullName evidence="3">AMP-binding protein</fullName>
    </submittedName>
</protein>
<accession>A0ABX1JL94</accession>
<dbReference type="Proteomes" id="UP000715441">
    <property type="component" value="Unassembled WGS sequence"/>
</dbReference>
<dbReference type="InterPro" id="IPR025110">
    <property type="entry name" value="AMP-bd_C"/>
</dbReference>
<dbReference type="Gene3D" id="3.40.50.12780">
    <property type="entry name" value="N-terminal domain of ligase-like"/>
    <property type="match status" value="1"/>
</dbReference>